<dbReference type="GO" id="GO:0004497">
    <property type="term" value="F:monooxygenase activity"/>
    <property type="evidence" value="ECO:0007669"/>
    <property type="project" value="UniProtKB-KW"/>
</dbReference>
<dbReference type="InterPro" id="IPR001128">
    <property type="entry name" value="Cyt_P450"/>
</dbReference>
<dbReference type="InterPro" id="IPR017972">
    <property type="entry name" value="Cyt_P450_CS"/>
</dbReference>
<dbReference type="RefSeq" id="WP_079650219.1">
    <property type="nucleotide sequence ID" value="NZ_FUYM01000012.1"/>
</dbReference>
<keyword evidence="4" id="KW-1185">Reference proteome</keyword>
<dbReference type="PANTHER" id="PTHR46696:SF6">
    <property type="entry name" value="P450, PUTATIVE (EUROFUNG)-RELATED"/>
    <property type="match status" value="1"/>
</dbReference>
<dbReference type="SUPFAM" id="SSF48264">
    <property type="entry name" value="Cytochrome P450"/>
    <property type="match status" value="1"/>
</dbReference>
<dbReference type="OrthoDB" id="5522954at2"/>
<sequence>MKEPKLTGNATAWSCYTSQPAESLALFEVARARCPVAHSEEHDGFHMLLGYKEVRKAMADHRTFSSEPQVLRPMLPRRPIPALEMDPPRHGAWRAIFNAAVTPETPAALEPFVRADVRRHLARVADSGSCDIVAELCEPVPAETICHLVGVDEDRVPPIREAAIAMFAAQGDPEAFGRRQAEFGALTVSEIHERRDRPRGDFLSSLVGMTVEGRVLDDEDYVVLLAAFLGAGHHSTTSALASMIFEIFSVADRRDRLIADPALIPVAVEETLRLHPPFFGFFRRTKAEVEVAGVAIPAGKDVYVGWAAANRDPTMFEEPACFRLDRENNRHMSFGFGIHNCPGANLARMEMRVVLEELLATFPDLRIEGEPPAYRFGGGDYSFIPELRACWGSGI</sequence>
<dbReference type="Pfam" id="PF00067">
    <property type="entry name" value="p450"/>
    <property type="match status" value="1"/>
</dbReference>
<dbReference type="AlphaFoldDB" id="A0A1T5G522"/>
<dbReference type="Proteomes" id="UP000189818">
    <property type="component" value="Unassembled WGS sequence"/>
</dbReference>
<evidence type="ECO:0000313" key="4">
    <source>
        <dbReference type="Proteomes" id="UP000189818"/>
    </source>
</evidence>
<evidence type="ECO:0000313" key="3">
    <source>
        <dbReference type="EMBL" id="SKC03424.1"/>
    </source>
</evidence>
<evidence type="ECO:0000256" key="2">
    <source>
        <dbReference type="RuleBase" id="RU000461"/>
    </source>
</evidence>
<accession>A0A1T5G522</accession>
<organism evidence="3 4">
    <name type="scientific">Rhizorhabdus histidinilytica</name>
    <dbReference type="NCBI Taxonomy" id="439228"/>
    <lineage>
        <taxon>Bacteria</taxon>
        <taxon>Pseudomonadati</taxon>
        <taxon>Pseudomonadota</taxon>
        <taxon>Alphaproteobacteria</taxon>
        <taxon>Sphingomonadales</taxon>
        <taxon>Sphingomonadaceae</taxon>
        <taxon>Rhizorhabdus</taxon>
    </lineage>
</organism>
<name>A0A1T5G522_9SPHN</name>
<evidence type="ECO:0000256" key="1">
    <source>
        <dbReference type="ARBA" id="ARBA00010617"/>
    </source>
</evidence>
<keyword evidence="2" id="KW-0503">Monooxygenase</keyword>
<keyword evidence="2" id="KW-0479">Metal-binding</keyword>
<comment type="similarity">
    <text evidence="1 2">Belongs to the cytochrome P450 family.</text>
</comment>
<dbReference type="PRINTS" id="PR00359">
    <property type="entry name" value="BP450"/>
</dbReference>
<dbReference type="Gene3D" id="1.10.630.10">
    <property type="entry name" value="Cytochrome P450"/>
    <property type="match status" value="1"/>
</dbReference>
<dbReference type="STRING" id="439228.SAMN06295920_1122"/>
<dbReference type="InterPro" id="IPR036396">
    <property type="entry name" value="Cyt_P450_sf"/>
</dbReference>
<dbReference type="PRINTS" id="PR00385">
    <property type="entry name" value="P450"/>
</dbReference>
<dbReference type="GO" id="GO:0016705">
    <property type="term" value="F:oxidoreductase activity, acting on paired donors, with incorporation or reduction of molecular oxygen"/>
    <property type="evidence" value="ECO:0007669"/>
    <property type="project" value="InterPro"/>
</dbReference>
<dbReference type="EMBL" id="FUYM01000012">
    <property type="protein sequence ID" value="SKC03424.1"/>
    <property type="molecule type" value="Genomic_DNA"/>
</dbReference>
<reference evidence="4" key="1">
    <citation type="submission" date="2017-02" db="EMBL/GenBank/DDBJ databases">
        <authorList>
            <person name="Varghese N."/>
            <person name="Submissions S."/>
        </authorList>
    </citation>
    <scope>NUCLEOTIDE SEQUENCE [LARGE SCALE GENOMIC DNA]</scope>
    <source>
        <strain evidence="4">UM2</strain>
    </source>
</reference>
<keyword evidence="2" id="KW-0349">Heme</keyword>
<dbReference type="PANTHER" id="PTHR46696">
    <property type="entry name" value="P450, PUTATIVE (EUROFUNG)-RELATED"/>
    <property type="match status" value="1"/>
</dbReference>
<protein>
    <submittedName>
        <fullName evidence="3">Cytochrome P450</fullName>
    </submittedName>
</protein>
<keyword evidence="2" id="KW-0560">Oxidoreductase</keyword>
<gene>
    <name evidence="3" type="ORF">SAMN06295920_1122</name>
</gene>
<dbReference type="PROSITE" id="PS00086">
    <property type="entry name" value="CYTOCHROME_P450"/>
    <property type="match status" value="1"/>
</dbReference>
<keyword evidence="2" id="KW-0408">Iron</keyword>
<proteinExistence type="inferred from homology"/>
<dbReference type="InterPro" id="IPR002397">
    <property type="entry name" value="Cyt_P450_B"/>
</dbReference>
<dbReference type="GO" id="GO:0005506">
    <property type="term" value="F:iron ion binding"/>
    <property type="evidence" value="ECO:0007669"/>
    <property type="project" value="InterPro"/>
</dbReference>
<dbReference type="GO" id="GO:0020037">
    <property type="term" value="F:heme binding"/>
    <property type="evidence" value="ECO:0007669"/>
    <property type="project" value="InterPro"/>
</dbReference>